<gene>
    <name evidence="2" type="ORF">JX360_15125</name>
</gene>
<evidence type="ECO:0000313" key="3">
    <source>
        <dbReference type="Proteomes" id="UP000830835"/>
    </source>
</evidence>
<dbReference type="RefSeq" id="WP_244352548.1">
    <property type="nucleotide sequence ID" value="NZ_JAFIRA010000051.1"/>
</dbReference>
<comment type="caution">
    <text evidence="2">The sequence shown here is derived from an EMBL/GenBank/DDBJ whole genome shotgun (WGS) entry which is preliminary data.</text>
</comment>
<organism evidence="2 3">
    <name type="scientific">Thermostichus vulcanus str. 'Rupite'</name>
    <dbReference type="NCBI Taxonomy" id="2813851"/>
    <lineage>
        <taxon>Bacteria</taxon>
        <taxon>Bacillati</taxon>
        <taxon>Cyanobacteriota</taxon>
        <taxon>Cyanophyceae</taxon>
        <taxon>Thermostichales</taxon>
        <taxon>Thermostichaceae</taxon>
        <taxon>Thermostichus</taxon>
    </lineage>
</organism>
<dbReference type="EMBL" id="JAFIRA010000051">
    <property type="protein sequence ID" value="MCJ2544219.1"/>
    <property type="molecule type" value="Genomic_DNA"/>
</dbReference>
<dbReference type="InterPro" id="IPR027939">
    <property type="entry name" value="NMT1/THI5"/>
</dbReference>
<dbReference type="PANTHER" id="PTHR31528:SF3">
    <property type="entry name" value="THIAMINE BIOSYNTHESIS PROTEIN HI_0357-RELATED"/>
    <property type="match status" value="1"/>
</dbReference>
<proteinExistence type="predicted"/>
<dbReference type="Gene3D" id="3.40.190.10">
    <property type="entry name" value="Periplasmic binding protein-like II"/>
    <property type="match status" value="2"/>
</dbReference>
<sequence>MSAVTGERWPRRDFVVNGAALLAVGWGSRPASPAAGSKVIRLVTNWYAQAEHGGFYQALATGIYARYGLQVQIRMGGTGVNVLQLLAGGAADFVIGSSPDALAALQAGIPLVTVAAFFQKDPQCLLAHPGVGHDHLEDLRGKPIWVSPGANLTYWPFLRAKFGFSDEQKRPYNFSLAPFLLDKYSAQQGYVTAEPFRVRQEGGFDPVVFPLADYGYSPYATTLETTRRFAEQQPEVVQKFVAASSEGWQSYLQDPRPGNHLIQQDNPNMSDDLLAYSHQALKDYGLLTSGDAATLGIGAMTDERWHRYFEDMVALQVVESQLDVRQAYALHFLPHA</sequence>
<dbReference type="Proteomes" id="UP000830835">
    <property type="component" value="Unassembled WGS sequence"/>
</dbReference>
<protein>
    <submittedName>
        <fullName evidence="2">ABC transporter substrate-binding protein</fullName>
    </submittedName>
</protein>
<feature type="domain" description="SsuA/THI5-like" evidence="1">
    <location>
        <begin position="50"/>
        <end position="256"/>
    </location>
</feature>
<dbReference type="PANTHER" id="PTHR31528">
    <property type="entry name" value="4-AMINO-5-HYDROXYMETHYL-2-METHYLPYRIMIDINE PHOSPHATE SYNTHASE THI11-RELATED"/>
    <property type="match status" value="1"/>
</dbReference>
<dbReference type="SUPFAM" id="SSF53850">
    <property type="entry name" value="Periplasmic binding protein-like II"/>
    <property type="match status" value="1"/>
</dbReference>
<reference evidence="2" key="1">
    <citation type="submission" date="2021-02" db="EMBL/GenBank/DDBJ databases">
        <title>The CRISPR/cas machinery reduction and long-range gene transfer in the hot spring cyanobacterium Synechococcus.</title>
        <authorList>
            <person name="Dvorak P."/>
            <person name="Jahodarova E."/>
            <person name="Hasler P."/>
            <person name="Poulickova A."/>
        </authorList>
    </citation>
    <scope>NUCLEOTIDE SEQUENCE</scope>
    <source>
        <strain evidence="2">Rupite</strain>
    </source>
</reference>
<evidence type="ECO:0000313" key="2">
    <source>
        <dbReference type="EMBL" id="MCJ2544219.1"/>
    </source>
</evidence>
<evidence type="ECO:0000259" key="1">
    <source>
        <dbReference type="Pfam" id="PF09084"/>
    </source>
</evidence>
<name>A0ABT0CEL0_THEVL</name>
<keyword evidence="3" id="KW-1185">Reference proteome</keyword>
<dbReference type="Pfam" id="PF09084">
    <property type="entry name" value="NMT1"/>
    <property type="match status" value="1"/>
</dbReference>
<accession>A0ABT0CEL0</accession>
<dbReference type="InterPro" id="IPR015168">
    <property type="entry name" value="SsuA/THI5"/>
</dbReference>